<dbReference type="AlphaFoldDB" id="A0A4Q7AN31"/>
<evidence type="ECO:0000313" key="2">
    <source>
        <dbReference type="Proteomes" id="UP000293483"/>
    </source>
</evidence>
<protein>
    <submittedName>
        <fullName evidence="1">Uncharacterized protein</fullName>
    </submittedName>
</protein>
<evidence type="ECO:0000313" key="1">
    <source>
        <dbReference type="EMBL" id="RZG64472.1"/>
    </source>
</evidence>
<comment type="caution">
    <text evidence="1">The sequence shown here is derived from an EMBL/GenBank/DDBJ whole genome shotgun (WGS) entry which is preliminary data.</text>
</comment>
<dbReference type="Proteomes" id="UP000293483">
    <property type="component" value="Unassembled WGS sequence"/>
</dbReference>
<name>A0A4Q7AN31_9GAMM</name>
<sequence>MSKDFLADTYVVDDQLQDTLAWLCCHQDCFDSFYYDALQKELRVMHANGQDIIKEGDYLNANYGILITAHNFAKP</sequence>
<accession>A0A4Q7AN31</accession>
<gene>
    <name evidence="1" type="ORF">EXE25_16775</name>
</gene>
<reference evidence="1 2" key="1">
    <citation type="submission" date="2019-02" db="EMBL/GenBank/DDBJ databases">
        <title>The Batch Genome Submission of Acinetobacter spp. strains.</title>
        <authorList>
            <person name="Qin J."/>
            <person name="Hu Y."/>
            <person name="Ye H."/>
            <person name="Wei L."/>
            <person name="Feng Y."/>
            <person name="Zong Z."/>
        </authorList>
    </citation>
    <scope>NUCLEOTIDE SEQUENCE [LARGE SCALE GENOMIC DNA]</scope>
    <source>
        <strain evidence="1 2">WCHABo060081</strain>
    </source>
</reference>
<organism evidence="1 2">
    <name type="scientific">Acinetobacter bouvetii</name>
    <dbReference type="NCBI Taxonomy" id="202951"/>
    <lineage>
        <taxon>Bacteria</taxon>
        <taxon>Pseudomonadati</taxon>
        <taxon>Pseudomonadota</taxon>
        <taxon>Gammaproteobacteria</taxon>
        <taxon>Moraxellales</taxon>
        <taxon>Moraxellaceae</taxon>
        <taxon>Acinetobacter</taxon>
    </lineage>
</organism>
<dbReference type="EMBL" id="SGSU01000023">
    <property type="protein sequence ID" value="RZG64472.1"/>
    <property type="molecule type" value="Genomic_DNA"/>
</dbReference>
<proteinExistence type="predicted"/>
<dbReference type="RefSeq" id="WP_130148252.1">
    <property type="nucleotide sequence ID" value="NZ_SGSU01000023.1"/>
</dbReference>